<proteinExistence type="predicted"/>
<evidence type="ECO:0000313" key="2">
    <source>
        <dbReference type="Proteomes" id="UP000775547"/>
    </source>
</evidence>
<evidence type="ECO:0000313" key="1">
    <source>
        <dbReference type="EMBL" id="KAG5645133.1"/>
    </source>
</evidence>
<dbReference type="EMBL" id="JABCKV010000048">
    <property type="protein sequence ID" value="KAG5645133.1"/>
    <property type="molecule type" value="Genomic_DNA"/>
</dbReference>
<dbReference type="OrthoDB" id="2338662at2759"/>
<keyword evidence="2" id="KW-1185">Reference proteome</keyword>
<comment type="caution">
    <text evidence="1">The sequence shown here is derived from an EMBL/GenBank/DDBJ whole genome shotgun (WGS) entry which is preliminary data.</text>
</comment>
<reference evidence="1" key="2">
    <citation type="submission" date="2021-10" db="EMBL/GenBank/DDBJ databases">
        <title>Phylogenomics reveals ancestral predisposition of the termite-cultivated fungus Termitomyces towards a domesticated lifestyle.</title>
        <authorList>
            <person name="Auxier B."/>
            <person name="Grum-Grzhimaylo A."/>
            <person name="Cardenas M.E."/>
            <person name="Lodge J.D."/>
            <person name="Laessoe T."/>
            <person name="Pedersen O."/>
            <person name="Smith M.E."/>
            <person name="Kuyper T.W."/>
            <person name="Franco-Molano E.A."/>
            <person name="Baroni T.J."/>
            <person name="Aanen D.K."/>
        </authorList>
    </citation>
    <scope>NUCLEOTIDE SEQUENCE</scope>
    <source>
        <strain evidence="1">AP01</strain>
        <tissue evidence="1">Mycelium</tissue>
    </source>
</reference>
<gene>
    <name evidence="1" type="ORF">DXG03_006850</name>
</gene>
<protein>
    <submittedName>
        <fullName evidence="1">Uncharacterized protein</fullName>
    </submittedName>
</protein>
<dbReference type="Proteomes" id="UP000775547">
    <property type="component" value="Unassembled WGS sequence"/>
</dbReference>
<organism evidence="1 2">
    <name type="scientific">Asterophora parasitica</name>
    <dbReference type="NCBI Taxonomy" id="117018"/>
    <lineage>
        <taxon>Eukaryota</taxon>
        <taxon>Fungi</taxon>
        <taxon>Dikarya</taxon>
        <taxon>Basidiomycota</taxon>
        <taxon>Agaricomycotina</taxon>
        <taxon>Agaricomycetes</taxon>
        <taxon>Agaricomycetidae</taxon>
        <taxon>Agaricales</taxon>
        <taxon>Tricholomatineae</taxon>
        <taxon>Lyophyllaceae</taxon>
        <taxon>Asterophora</taxon>
    </lineage>
</organism>
<accession>A0A9P7KC13</accession>
<sequence>MEGLVGVISWTDPTTADIKSSASLLALSLRQAAPYILNPSASFRQLNINRVDVGLWTVGAETLVLATNLNYATTTIRLSDLGLKSSGIKQVLNSGALVTTDKTGFTFESVGSGAFVVTK</sequence>
<dbReference type="AlphaFoldDB" id="A0A9P7KC13"/>
<reference evidence="1" key="1">
    <citation type="submission" date="2020-07" db="EMBL/GenBank/DDBJ databases">
        <authorList>
            <person name="Nieuwenhuis M."/>
            <person name="Van De Peppel L.J.J."/>
        </authorList>
    </citation>
    <scope>NUCLEOTIDE SEQUENCE</scope>
    <source>
        <strain evidence="1">AP01</strain>
        <tissue evidence="1">Mycelium</tissue>
    </source>
</reference>
<name>A0A9P7KC13_9AGAR</name>